<keyword evidence="3" id="KW-0547">Nucleotide-binding</keyword>
<keyword evidence="2" id="KW-0677">Repeat</keyword>
<evidence type="ECO:0000256" key="4">
    <source>
        <dbReference type="ARBA" id="ARBA00022840"/>
    </source>
</evidence>
<reference evidence="6" key="1">
    <citation type="journal article" date="2015" name="PeerJ">
        <title>First genomic representation of candidate bacterial phylum KSB3 points to enhanced environmental sensing as a trigger of wastewater bulking.</title>
        <authorList>
            <person name="Sekiguchi Y."/>
            <person name="Ohashi A."/>
            <person name="Parks D.H."/>
            <person name="Yamauchi T."/>
            <person name="Tyson G.W."/>
            <person name="Hugenholtz P."/>
        </authorList>
    </citation>
    <scope>NUCLEOTIDE SEQUENCE [LARGE SCALE GENOMIC DNA]</scope>
</reference>
<accession>A0A081C0Q9</accession>
<keyword evidence="1" id="KW-0813">Transport</keyword>
<dbReference type="PROSITE" id="PS50893">
    <property type="entry name" value="ABC_TRANSPORTER_2"/>
    <property type="match status" value="2"/>
</dbReference>
<evidence type="ECO:0000313" key="7">
    <source>
        <dbReference type="Proteomes" id="UP000030661"/>
    </source>
</evidence>
<dbReference type="InterPro" id="IPR050107">
    <property type="entry name" value="ABC_carbohydrate_import_ATPase"/>
</dbReference>
<name>A0A081C0Q9_VECG1</name>
<dbReference type="CDD" id="cd03216">
    <property type="entry name" value="ABC_Carb_Monos_I"/>
    <property type="match status" value="1"/>
</dbReference>
<dbReference type="Proteomes" id="UP000030661">
    <property type="component" value="Unassembled WGS sequence"/>
</dbReference>
<evidence type="ECO:0000256" key="1">
    <source>
        <dbReference type="ARBA" id="ARBA00022448"/>
    </source>
</evidence>
<feature type="domain" description="ABC transporter" evidence="5">
    <location>
        <begin position="261"/>
        <end position="505"/>
    </location>
</feature>
<dbReference type="STRING" id="1499967.U27_05137"/>
<dbReference type="InterPro" id="IPR003439">
    <property type="entry name" value="ABC_transporter-like_ATP-bd"/>
</dbReference>
<evidence type="ECO:0000313" key="6">
    <source>
        <dbReference type="EMBL" id="GAK58164.1"/>
    </source>
</evidence>
<dbReference type="SMART" id="SM00382">
    <property type="entry name" value="AAA"/>
    <property type="match status" value="2"/>
</dbReference>
<dbReference type="PANTHER" id="PTHR43790:SF9">
    <property type="entry name" value="GALACTOFURANOSE TRANSPORTER ATP-BINDING PROTEIN YTFR"/>
    <property type="match status" value="1"/>
</dbReference>
<dbReference type="PROSITE" id="PS00211">
    <property type="entry name" value="ABC_TRANSPORTER_1"/>
    <property type="match status" value="1"/>
</dbReference>
<organism evidence="6">
    <name type="scientific">Vecturithrix granuli</name>
    <dbReference type="NCBI Taxonomy" id="1499967"/>
    <lineage>
        <taxon>Bacteria</taxon>
        <taxon>Candidatus Moduliflexota</taxon>
        <taxon>Candidatus Vecturitrichia</taxon>
        <taxon>Candidatus Vecturitrichales</taxon>
        <taxon>Candidatus Vecturitrichaceae</taxon>
        <taxon>Candidatus Vecturithrix</taxon>
    </lineage>
</organism>
<dbReference type="SUPFAM" id="SSF52540">
    <property type="entry name" value="P-loop containing nucleoside triphosphate hydrolases"/>
    <property type="match status" value="2"/>
</dbReference>
<proteinExistence type="predicted"/>
<evidence type="ECO:0000259" key="5">
    <source>
        <dbReference type="PROSITE" id="PS50893"/>
    </source>
</evidence>
<evidence type="ECO:0000256" key="2">
    <source>
        <dbReference type="ARBA" id="ARBA00022737"/>
    </source>
</evidence>
<dbReference type="HOGENOM" id="CLU_000604_92_3_0"/>
<keyword evidence="7" id="KW-1185">Reference proteome</keyword>
<dbReference type="AlphaFoldDB" id="A0A081C0Q9"/>
<dbReference type="InterPro" id="IPR017871">
    <property type="entry name" value="ABC_transporter-like_CS"/>
</dbReference>
<dbReference type="GO" id="GO:0016887">
    <property type="term" value="F:ATP hydrolysis activity"/>
    <property type="evidence" value="ECO:0007669"/>
    <property type="project" value="InterPro"/>
</dbReference>
<dbReference type="eggNOG" id="COG1129">
    <property type="taxonomic scope" value="Bacteria"/>
</dbReference>
<evidence type="ECO:0000256" key="3">
    <source>
        <dbReference type="ARBA" id="ARBA00022741"/>
    </source>
</evidence>
<sequence length="518" mass="57457">MTILEAKHLKKSFDGVMALHDANFSLRKGEICGLVGANGSGKTTFARIISGLLIPDGGELFLYDAPVNLKSHLKAEEYQLAMVHQNLSLVPEMTIWENITLGREETGKFGFVKNDKAMMIAQHALDQLGVRLSIHEKVVNIAPDEKQLVEIAKALTKQANILILDEPTASLGFQQVQDLFTTINALKQQGVSIIFISHRIWEITKICDRLVVFRNGETVGELDFETQERDEQLIIPLITGQAGTLEDTRGKEERIQHALLMQKADYALEVTNLSLQRKLHEISFTLKKGEILGIGGLQGQGQEELLLILAGFLRKSSGNIAIQGKPLKIKHTRHAIREGMVLVPGDRQKEGLFLYHTVFTNLTYPKVSMHKGTLFLPLEKLKREVDKLIQTISLSPPDPWMMISHLSGGNQQKVVVGKWLSLSPKILLLSDPTKGVDVGTRSHLYAMIAELAAQGTSVILYASDNEELIAHCDRILIMFEGRIVDEIAGEEISEDRIIASSLNIQGPNHTENRAGGEK</sequence>
<dbReference type="InterPro" id="IPR027417">
    <property type="entry name" value="P-loop_NTPase"/>
</dbReference>
<dbReference type="InterPro" id="IPR003593">
    <property type="entry name" value="AAA+_ATPase"/>
</dbReference>
<dbReference type="GO" id="GO:0005524">
    <property type="term" value="F:ATP binding"/>
    <property type="evidence" value="ECO:0007669"/>
    <property type="project" value="UniProtKB-KW"/>
</dbReference>
<dbReference type="Gene3D" id="3.40.50.300">
    <property type="entry name" value="P-loop containing nucleotide triphosphate hydrolases"/>
    <property type="match status" value="2"/>
</dbReference>
<keyword evidence="4" id="KW-0067">ATP-binding</keyword>
<dbReference type="PANTHER" id="PTHR43790">
    <property type="entry name" value="CARBOHYDRATE TRANSPORT ATP-BINDING PROTEIN MG119-RELATED"/>
    <property type="match status" value="1"/>
</dbReference>
<protein>
    <submittedName>
        <fullName evidence="6">ABC transporter related</fullName>
    </submittedName>
</protein>
<dbReference type="Pfam" id="PF00005">
    <property type="entry name" value="ABC_tran"/>
    <property type="match status" value="2"/>
</dbReference>
<gene>
    <name evidence="6" type="ORF">U27_05137</name>
</gene>
<dbReference type="EMBL" id="DF820467">
    <property type="protein sequence ID" value="GAK58164.1"/>
    <property type="molecule type" value="Genomic_DNA"/>
</dbReference>
<dbReference type="CDD" id="cd03215">
    <property type="entry name" value="ABC_Carb_Monos_II"/>
    <property type="match status" value="1"/>
</dbReference>
<feature type="domain" description="ABC transporter" evidence="5">
    <location>
        <begin position="4"/>
        <end position="240"/>
    </location>
</feature>